<dbReference type="EMBL" id="SIJK02000019">
    <property type="protein sequence ID" value="MBP1466435.1"/>
    <property type="molecule type" value="Genomic_DNA"/>
</dbReference>
<accession>A0ABS4DAF9</accession>
<name>A0ABS4DAF9_9CHLR</name>
<organism evidence="1 2">
    <name type="scientific">Candidatus Chloroploca mongolica</name>
    <dbReference type="NCBI Taxonomy" id="2528176"/>
    <lineage>
        <taxon>Bacteria</taxon>
        <taxon>Bacillati</taxon>
        <taxon>Chloroflexota</taxon>
        <taxon>Chloroflexia</taxon>
        <taxon>Chloroflexales</taxon>
        <taxon>Chloroflexineae</taxon>
        <taxon>Oscillochloridaceae</taxon>
        <taxon>Candidatus Chloroploca</taxon>
    </lineage>
</organism>
<evidence type="ECO:0000313" key="2">
    <source>
        <dbReference type="Proteomes" id="UP001193081"/>
    </source>
</evidence>
<keyword evidence="2" id="KW-1185">Reference proteome</keyword>
<evidence type="ECO:0000313" key="1">
    <source>
        <dbReference type="EMBL" id="MBP1466435.1"/>
    </source>
</evidence>
<proteinExistence type="predicted"/>
<gene>
    <name evidence="1" type="ORF">EYB53_012040</name>
</gene>
<comment type="caution">
    <text evidence="1">The sequence shown here is derived from an EMBL/GenBank/DDBJ whole genome shotgun (WGS) entry which is preliminary data.</text>
</comment>
<dbReference type="Proteomes" id="UP001193081">
    <property type="component" value="Unassembled WGS sequence"/>
</dbReference>
<protein>
    <submittedName>
        <fullName evidence="1">Uncharacterized protein</fullName>
    </submittedName>
</protein>
<reference evidence="1 2" key="1">
    <citation type="submission" date="2021-03" db="EMBL/GenBank/DDBJ databases">
        <authorList>
            <person name="Grouzdev D.S."/>
        </authorList>
    </citation>
    <scope>NUCLEOTIDE SEQUENCE [LARGE SCALE GENOMIC DNA]</scope>
    <source>
        <strain evidence="1 2">M50-1</strain>
    </source>
</reference>
<sequence>MELKVWRDGEADPRDEGLAQLDPYLAGLGLERGWLVIFDRRSGQPPIAQRTTVQAATSPQGRTIAVIRA</sequence>